<dbReference type="SUPFAM" id="SSF63882">
    <property type="entry name" value="MoeA N-terminal region -like"/>
    <property type="match status" value="1"/>
</dbReference>
<reference evidence="6 7" key="1">
    <citation type="submission" date="2024-02" db="EMBL/GenBank/DDBJ databases">
        <title>The whole genome sequence of five bacterial samples isolated from Abu Dhabi Sabkha-shore region.</title>
        <authorList>
            <person name="Sudalaimuthuasari N."/>
            <person name="Sarfraz B."/>
            <person name="Tuyisabe J.D."/>
            <person name="Mugisha Ntwali L.D.M."/>
            <person name="Ali A.I.A.A."/>
            <person name="Almansoori S.Z.A."/>
            <person name="Alajami H.S.A."/>
            <person name="Almeqbaali A.A.S."/>
            <person name="Kundu B."/>
            <person name="Saeed E.E."/>
            <person name="Sukumarinath V."/>
            <person name="Mishra A.K."/>
            <person name="Hazzouri K.M."/>
            <person name="Almaskari R."/>
            <person name="Sharma A.K."/>
            <person name="Amiri K.M.A."/>
        </authorList>
    </citation>
    <scope>NUCLEOTIDE SEQUENCE [LARGE SCALE GENOMIC DNA]</scope>
    <source>
        <strain evidence="7">kcgeb_sd</strain>
    </source>
</reference>
<dbReference type="EC" id="2.10.1.1" evidence="4"/>
<evidence type="ECO:0000313" key="6">
    <source>
        <dbReference type="EMBL" id="WWA46596.1"/>
    </source>
</evidence>
<evidence type="ECO:0000256" key="1">
    <source>
        <dbReference type="ARBA" id="ARBA00002901"/>
    </source>
</evidence>
<dbReference type="EMBL" id="CP144918">
    <property type="protein sequence ID" value="WWA46596.1"/>
    <property type="molecule type" value="Genomic_DNA"/>
</dbReference>
<evidence type="ECO:0000256" key="3">
    <source>
        <dbReference type="ARBA" id="ARBA00047317"/>
    </source>
</evidence>
<evidence type="ECO:0000256" key="2">
    <source>
        <dbReference type="ARBA" id="ARBA00010763"/>
    </source>
</evidence>
<dbReference type="Gene3D" id="2.170.190.11">
    <property type="entry name" value="Molybdopterin biosynthesis moea protein, domain 3"/>
    <property type="match status" value="1"/>
</dbReference>
<dbReference type="SMART" id="SM00852">
    <property type="entry name" value="MoCF_biosynth"/>
    <property type="match status" value="1"/>
</dbReference>
<evidence type="ECO:0000256" key="4">
    <source>
        <dbReference type="RuleBase" id="RU365090"/>
    </source>
</evidence>
<proteinExistence type="inferred from homology"/>
<comment type="function">
    <text evidence="1 4">Catalyzes the insertion of molybdate into adenylated molybdopterin with the concomitant release of AMP.</text>
</comment>
<gene>
    <name evidence="6" type="ORF">V5F89_09945</name>
</gene>
<dbReference type="InterPro" id="IPR036688">
    <property type="entry name" value="MoeA_C_domain_IV_sf"/>
</dbReference>
<dbReference type="InterPro" id="IPR036425">
    <property type="entry name" value="MoaB/Mog-like_dom_sf"/>
</dbReference>
<dbReference type="InterPro" id="IPR001453">
    <property type="entry name" value="MoaB/Mog_dom"/>
</dbReference>
<keyword evidence="7" id="KW-1185">Reference proteome</keyword>
<dbReference type="Gene3D" id="2.40.340.10">
    <property type="entry name" value="MoeA, C-terminal, domain IV"/>
    <property type="match status" value="1"/>
</dbReference>
<dbReference type="Pfam" id="PF00994">
    <property type="entry name" value="MoCF_biosynth"/>
    <property type="match status" value="1"/>
</dbReference>
<name>A0ABZ2D427_9SPHN</name>
<dbReference type="InterPro" id="IPR038987">
    <property type="entry name" value="MoeA-like"/>
</dbReference>
<dbReference type="SUPFAM" id="SSF53218">
    <property type="entry name" value="Molybdenum cofactor biosynthesis proteins"/>
    <property type="match status" value="1"/>
</dbReference>
<organism evidence="6 7">
    <name type="scientific">Pelagerythrobacter marensis</name>
    <dbReference type="NCBI Taxonomy" id="543877"/>
    <lineage>
        <taxon>Bacteria</taxon>
        <taxon>Pseudomonadati</taxon>
        <taxon>Pseudomonadota</taxon>
        <taxon>Alphaproteobacteria</taxon>
        <taxon>Sphingomonadales</taxon>
        <taxon>Erythrobacteraceae</taxon>
        <taxon>Pelagerythrobacter</taxon>
    </lineage>
</organism>
<dbReference type="Proteomes" id="UP001335183">
    <property type="component" value="Chromosome"/>
</dbReference>
<dbReference type="Pfam" id="PF03453">
    <property type="entry name" value="MoeA_N"/>
    <property type="match status" value="1"/>
</dbReference>
<dbReference type="Gene3D" id="3.90.105.10">
    <property type="entry name" value="Molybdopterin biosynthesis moea protein, domain 2"/>
    <property type="match status" value="1"/>
</dbReference>
<protein>
    <recommendedName>
        <fullName evidence="4">Molybdopterin molybdenumtransferase</fullName>
        <ecNumber evidence="4">2.10.1.1</ecNumber>
    </recommendedName>
</protein>
<comment type="similarity">
    <text evidence="2 4">Belongs to the MoeA family.</text>
</comment>
<dbReference type="CDD" id="cd00887">
    <property type="entry name" value="MoeA"/>
    <property type="match status" value="1"/>
</dbReference>
<dbReference type="PANTHER" id="PTHR10192">
    <property type="entry name" value="MOLYBDOPTERIN BIOSYNTHESIS PROTEIN"/>
    <property type="match status" value="1"/>
</dbReference>
<evidence type="ECO:0000259" key="5">
    <source>
        <dbReference type="SMART" id="SM00852"/>
    </source>
</evidence>
<sequence>MTAAAPTIAAPLAADARPRPGCASPALSFAEARALIDGFGPVAGVERLRPEDAAGRVLAEPVLAMRDTPARDLAAMDGFAIAATVPGGRRIFRIEGRSLPGEPPPPPLTPGGACRVTTGAALPANAARVVIDEQAVRADRGVALTVSPADKPHIRRRASDFAAGDAVLAAGMRLSPMALVTAVASGQREVVVRRRPRVAILATGDELLATGAAHSHPHAIPDSVTPAVVAMLAAAGATVAAIVHLPDARHAIERALAARLGPRGEAEQIDAVVITGGASRGDRDFARQAAAGAGARTVFAGVAMKPGKPVWCARLNERPIVGLPGNPTAALTVARLFLPPLIGRLQGCATAAAGEEWTALPLARAVPANGSREAFLLASLDGGRVDLARRQEASGQRAIARATHLVRRAPGAPQASAGATVETLRI</sequence>
<comment type="catalytic activity">
    <reaction evidence="3">
        <text>adenylyl-molybdopterin + molybdate = Mo-molybdopterin + AMP + H(+)</text>
        <dbReference type="Rhea" id="RHEA:35047"/>
        <dbReference type="ChEBI" id="CHEBI:15378"/>
        <dbReference type="ChEBI" id="CHEBI:36264"/>
        <dbReference type="ChEBI" id="CHEBI:62727"/>
        <dbReference type="ChEBI" id="CHEBI:71302"/>
        <dbReference type="ChEBI" id="CHEBI:456215"/>
        <dbReference type="EC" id="2.10.1.1"/>
    </reaction>
</comment>
<dbReference type="RefSeq" id="WP_338445495.1">
    <property type="nucleotide sequence ID" value="NZ_CP144918.1"/>
</dbReference>
<feature type="domain" description="MoaB/Mog" evidence="5">
    <location>
        <begin position="199"/>
        <end position="344"/>
    </location>
</feature>
<keyword evidence="4" id="KW-0500">Molybdenum</keyword>
<evidence type="ECO:0000313" key="7">
    <source>
        <dbReference type="Proteomes" id="UP001335183"/>
    </source>
</evidence>
<dbReference type="InterPro" id="IPR036135">
    <property type="entry name" value="MoeA_linker/N_sf"/>
</dbReference>
<dbReference type="PANTHER" id="PTHR10192:SF5">
    <property type="entry name" value="GEPHYRIN"/>
    <property type="match status" value="1"/>
</dbReference>
<dbReference type="InterPro" id="IPR005110">
    <property type="entry name" value="MoeA_linker/N"/>
</dbReference>
<keyword evidence="4" id="KW-0501">Molybdenum cofactor biosynthesis</keyword>
<dbReference type="Gene3D" id="3.40.980.10">
    <property type="entry name" value="MoaB/Mog-like domain"/>
    <property type="match status" value="1"/>
</dbReference>
<keyword evidence="4" id="KW-0808">Transferase</keyword>
<comment type="pathway">
    <text evidence="4">Cofactor biosynthesis; molybdopterin biosynthesis.</text>
</comment>
<accession>A0ABZ2D427</accession>
<keyword evidence="4" id="KW-0479">Metal-binding</keyword>
<keyword evidence="4" id="KW-0460">Magnesium</keyword>
<comment type="cofactor">
    <cofactor evidence="4">
        <name>Mg(2+)</name>
        <dbReference type="ChEBI" id="CHEBI:18420"/>
    </cofactor>
</comment>